<evidence type="ECO:0000313" key="1">
    <source>
        <dbReference type="EMBL" id="GAL18464.1"/>
    </source>
</evidence>
<evidence type="ECO:0000313" key="2">
    <source>
        <dbReference type="Proteomes" id="UP000029228"/>
    </source>
</evidence>
<dbReference type="Pfam" id="PF01904">
    <property type="entry name" value="DUF72"/>
    <property type="match status" value="1"/>
</dbReference>
<reference evidence="1 2" key="2">
    <citation type="submission" date="2014-09" db="EMBL/GenBank/DDBJ databases">
        <authorList>
            <consortium name="NBRP consortium"/>
            <person name="Sawabe T."/>
            <person name="Meirelles P."/>
            <person name="Nakanishi M."/>
            <person name="Sayaka M."/>
            <person name="Hattori M."/>
            <person name="Ohkuma M."/>
        </authorList>
    </citation>
    <scope>NUCLEOTIDE SEQUENCE [LARGE SCALE GENOMIC DNA]</scope>
    <source>
        <strain evidence="2">JCM19235</strain>
    </source>
</reference>
<organism evidence="1 2">
    <name type="scientific">Vibrio maritimus</name>
    <dbReference type="NCBI Taxonomy" id="990268"/>
    <lineage>
        <taxon>Bacteria</taxon>
        <taxon>Pseudomonadati</taxon>
        <taxon>Pseudomonadota</taxon>
        <taxon>Gammaproteobacteria</taxon>
        <taxon>Vibrionales</taxon>
        <taxon>Vibrionaceae</taxon>
        <taxon>Vibrio</taxon>
    </lineage>
</organism>
<reference evidence="1 2" key="1">
    <citation type="submission" date="2014-09" db="EMBL/GenBank/DDBJ databases">
        <title>Vibrio maritimus JCM 19235. (C45) whole genome shotgun sequence.</title>
        <authorList>
            <person name="Sawabe T."/>
            <person name="Meirelles P."/>
            <person name="Nakanishi M."/>
            <person name="Sayaka M."/>
            <person name="Hattori M."/>
            <person name="Ohkuma M."/>
        </authorList>
    </citation>
    <scope>NUCLEOTIDE SEQUENCE [LARGE SCALE GENOMIC DNA]</scope>
    <source>
        <strain evidence="2">JCM19235</strain>
    </source>
</reference>
<accession>A0A090RW73</accession>
<comment type="caution">
    <text evidence="1">The sequence shown here is derived from an EMBL/GenBank/DDBJ whole genome shotgun (WGS) entry which is preliminary data.</text>
</comment>
<dbReference type="Gene3D" id="3.20.20.410">
    <property type="entry name" value="Protein of unknown function UPF0759"/>
    <property type="match status" value="1"/>
</dbReference>
<gene>
    <name evidence="1" type="ORF">JCM19235_1887</name>
</gene>
<dbReference type="PANTHER" id="PTHR30348:SF9">
    <property type="entry name" value="UPF0759 PROTEIN YECE"/>
    <property type="match status" value="1"/>
</dbReference>
<dbReference type="PANTHER" id="PTHR30348">
    <property type="entry name" value="UNCHARACTERIZED PROTEIN YECE"/>
    <property type="match status" value="1"/>
</dbReference>
<sequence>MSESKLRLGLTMWSHNDWQHSFYGKGTKPAERLERYASVFDTVEGNTTFYATPSAKTVNSWNQATSDDFRFTFKLPKAITHERMLNQCQDELMAFLQVMAPLHHKIGMWTIQLPSKFSPADLPALQAFCAKFPSDMKLGVEVRHLGFFNKSDEERALNQWLIEEHIDRIIMDSRPVFAAKPDTAAVIDAHEKKPKVPVHAISTAAHPMIRFIGHPDMDANLAFFKPWETKLAQWIAEGKQPYLMIHTPDNVEAPELAIKLYNQLKASQIGTWNSLRYRRFRALEMIIRSPCFRPENKVILYGSTR</sequence>
<proteinExistence type="predicted"/>
<dbReference type="STRING" id="990268.JCM19235_1887"/>
<dbReference type="OrthoDB" id="9780310at2"/>
<dbReference type="EMBL" id="BBMR01000003">
    <property type="protein sequence ID" value="GAL18464.1"/>
    <property type="molecule type" value="Genomic_DNA"/>
</dbReference>
<dbReference type="AlphaFoldDB" id="A0A090RW73"/>
<dbReference type="InterPro" id="IPR002763">
    <property type="entry name" value="DUF72"/>
</dbReference>
<name>A0A090RW73_9VIBR</name>
<dbReference type="Proteomes" id="UP000029228">
    <property type="component" value="Unassembled WGS sequence"/>
</dbReference>
<evidence type="ECO:0008006" key="3">
    <source>
        <dbReference type="Google" id="ProtNLM"/>
    </source>
</evidence>
<keyword evidence="2" id="KW-1185">Reference proteome</keyword>
<dbReference type="SUPFAM" id="SSF117396">
    <property type="entry name" value="TM1631-like"/>
    <property type="match status" value="1"/>
</dbReference>
<protein>
    <recommendedName>
        <fullName evidence="3">DUF72 domain-containing protein</fullName>
    </recommendedName>
</protein>
<dbReference type="InterPro" id="IPR036520">
    <property type="entry name" value="UPF0759_sf"/>
</dbReference>